<proteinExistence type="predicted"/>
<dbReference type="AlphaFoldDB" id="A0A1V6TDW7"/>
<evidence type="ECO:0000256" key="2">
    <source>
        <dbReference type="SAM" id="Phobius"/>
    </source>
</evidence>
<protein>
    <submittedName>
        <fullName evidence="3">Uncharacterized protein</fullName>
    </submittedName>
</protein>
<feature type="compositionally biased region" description="Low complexity" evidence="1">
    <location>
        <begin position="334"/>
        <end position="350"/>
    </location>
</feature>
<keyword evidence="4" id="KW-1185">Reference proteome</keyword>
<name>A0A1V6TDW7_9EURO</name>
<dbReference type="STRING" id="303698.A0A1V6TDW7"/>
<dbReference type="Proteomes" id="UP000191285">
    <property type="component" value="Unassembled WGS sequence"/>
</dbReference>
<keyword evidence="2" id="KW-0472">Membrane</keyword>
<keyword evidence="2" id="KW-1133">Transmembrane helix</keyword>
<organism evidence="3 4">
    <name type="scientific">Penicillium steckii</name>
    <dbReference type="NCBI Taxonomy" id="303698"/>
    <lineage>
        <taxon>Eukaryota</taxon>
        <taxon>Fungi</taxon>
        <taxon>Dikarya</taxon>
        <taxon>Ascomycota</taxon>
        <taxon>Pezizomycotina</taxon>
        <taxon>Eurotiomycetes</taxon>
        <taxon>Eurotiomycetidae</taxon>
        <taxon>Eurotiales</taxon>
        <taxon>Aspergillaceae</taxon>
        <taxon>Penicillium</taxon>
    </lineage>
</organism>
<evidence type="ECO:0000313" key="4">
    <source>
        <dbReference type="Proteomes" id="UP000191285"/>
    </source>
</evidence>
<gene>
    <name evidence="3" type="ORF">PENSTE_c007G07089</name>
</gene>
<comment type="caution">
    <text evidence="3">The sequence shown here is derived from an EMBL/GenBank/DDBJ whole genome shotgun (WGS) entry which is preliminary data.</text>
</comment>
<feature type="region of interest" description="Disordered" evidence="1">
    <location>
        <begin position="322"/>
        <end position="364"/>
    </location>
</feature>
<sequence>MPRILLAIFPEHPATNTLFPFNVLVISRKAPSSIYLNLEGFPAASDPGPLPSETIFLLLKYTRGPRPKVAMMKLIAKRVGLLLLLAGIVTGEELMNEERLSYNATIQEESIGVLSTRDLFGLDKRAYYECSAGYSSCGYDSSRCCPSAKRCCGTGYCAYSNEVCCADRGTCPIGYNCCGTYNCSPKDGECCSDGKYCRAGYKCMIHNGRRVCCPKSGCVGTYDSGDSSSGSTATDTVTETEVETMTTTTATYRYHSYYYTTYYWTYWYYYWTSFSPYTVKTVTSTKTITTTRWSAYATASAEASESFEYFITARLTPPYSATSLKSSTDPVPISTGSSDTTTASATTTTSVPLANDDTGSSDNGGVSGAPAGHYANGAIALTGAIAACIIGGLAFGL</sequence>
<evidence type="ECO:0000313" key="3">
    <source>
        <dbReference type="EMBL" id="OQE24346.1"/>
    </source>
</evidence>
<dbReference type="EMBL" id="MLKD01000007">
    <property type="protein sequence ID" value="OQE24346.1"/>
    <property type="molecule type" value="Genomic_DNA"/>
</dbReference>
<keyword evidence="2" id="KW-0812">Transmembrane</keyword>
<reference evidence="4" key="1">
    <citation type="journal article" date="2017" name="Nat. Microbiol.">
        <title>Global analysis of biosynthetic gene clusters reveals vast potential of secondary metabolite production in Penicillium species.</title>
        <authorList>
            <person name="Nielsen J.C."/>
            <person name="Grijseels S."/>
            <person name="Prigent S."/>
            <person name="Ji B."/>
            <person name="Dainat J."/>
            <person name="Nielsen K.F."/>
            <person name="Frisvad J.C."/>
            <person name="Workman M."/>
            <person name="Nielsen J."/>
        </authorList>
    </citation>
    <scope>NUCLEOTIDE SEQUENCE [LARGE SCALE GENOMIC DNA]</scope>
    <source>
        <strain evidence="4">IBT 24891</strain>
    </source>
</reference>
<feature type="transmembrane region" description="Helical" evidence="2">
    <location>
        <begin position="374"/>
        <end position="395"/>
    </location>
</feature>
<evidence type="ECO:0000256" key="1">
    <source>
        <dbReference type="SAM" id="MobiDB-lite"/>
    </source>
</evidence>
<accession>A0A1V6TDW7</accession>
<dbReference type="OrthoDB" id="4777991at2759"/>